<comment type="caution">
    <text evidence="5">The sequence shown here is derived from an EMBL/GenBank/DDBJ whole genome shotgun (WGS) entry which is preliminary data.</text>
</comment>
<feature type="region of interest" description="Disordered" evidence="2">
    <location>
        <begin position="1"/>
        <end position="26"/>
    </location>
</feature>
<evidence type="ECO:0000313" key="6">
    <source>
        <dbReference type="Proteomes" id="UP000644693"/>
    </source>
</evidence>
<dbReference type="Proteomes" id="UP000644693">
    <property type="component" value="Unassembled WGS sequence"/>
</dbReference>
<dbReference type="EMBL" id="BMYM01000001">
    <property type="protein sequence ID" value="GHD26939.1"/>
    <property type="molecule type" value="Genomic_DNA"/>
</dbReference>
<dbReference type="AlphaFoldDB" id="A0A919CHV1"/>
<dbReference type="NCBIfam" id="TIGR01730">
    <property type="entry name" value="RND_mfp"/>
    <property type="match status" value="1"/>
</dbReference>
<feature type="transmembrane region" description="Helical" evidence="3">
    <location>
        <begin position="34"/>
        <end position="53"/>
    </location>
</feature>
<dbReference type="GO" id="GO:0015562">
    <property type="term" value="F:efflux transmembrane transporter activity"/>
    <property type="evidence" value="ECO:0007669"/>
    <property type="project" value="TreeGrafter"/>
</dbReference>
<dbReference type="InterPro" id="IPR058627">
    <property type="entry name" value="MdtA-like_C"/>
</dbReference>
<dbReference type="GO" id="GO:1990281">
    <property type="term" value="C:efflux pump complex"/>
    <property type="evidence" value="ECO:0007669"/>
    <property type="project" value="TreeGrafter"/>
</dbReference>
<dbReference type="InterPro" id="IPR006143">
    <property type="entry name" value="RND_pump_MFP"/>
</dbReference>
<evidence type="ECO:0000259" key="4">
    <source>
        <dbReference type="Pfam" id="PF25967"/>
    </source>
</evidence>
<dbReference type="RefSeq" id="WP_189474773.1">
    <property type="nucleotide sequence ID" value="NZ_BMYM01000001.1"/>
</dbReference>
<reference evidence="5" key="1">
    <citation type="journal article" date="2014" name="Int. J. Syst. Evol. Microbiol.">
        <title>Complete genome sequence of Corynebacterium casei LMG S-19264T (=DSM 44701T), isolated from a smear-ripened cheese.</title>
        <authorList>
            <consortium name="US DOE Joint Genome Institute (JGI-PGF)"/>
            <person name="Walter F."/>
            <person name="Albersmeier A."/>
            <person name="Kalinowski J."/>
            <person name="Ruckert C."/>
        </authorList>
    </citation>
    <scope>NUCLEOTIDE SEQUENCE</scope>
    <source>
        <strain evidence="5">KCTC 23430</strain>
    </source>
</reference>
<dbReference type="Gene3D" id="2.40.50.100">
    <property type="match status" value="1"/>
</dbReference>
<dbReference type="Gene3D" id="1.10.287.470">
    <property type="entry name" value="Helix hairpin bin"/>
    <property type="match status" value="1"/>
</dbReference>
<keyword evidence="6" id="KW-1185">Reference proteome</keyword>
<proteinExistence type="inferred from homology"/>
<keyword evidence="3" id="KW-1133">Transmembrane helix</keyword>
<feature type="domain" description="Multidrug resistance protein MdtA-like C-terminal permuted SH3" evidence="4">
    <location>
        <begin position="366"/>
        <end position="423"/>
    </location>
</feature>
<accession>A0A919CHV1</accession>
<evidence type="ECO:0000256" key="1">
    <source>
        <dbReference type="ARBA" id="ARBA00009477"/>
    </source>
</evidence>
<organism evidence="5 6">
    <name type="scientific">Parahalioglobus pacificus</name>
    <dbReference type="NCBI Taxonomy" id="930806"/>
    <lineage>
        <taxon>Bacteria</taxon>
        <taxon>Pseudomonadati</taxon>
        <taxon>Pseudomonadota</taxon>
        <taxon>Gammaproteobacteria</taxon>
        <taxon>Cellvibrionales</taxon>
        <taxon>Halieaceae</taxon>
        <taxon>Parahalioglobus</taxon>
    </lineage>
</organism>
<dbReference type="Gene3D" id="2.40.420.20">
    <property type="match status" value="1"/>
</dbReference>
<evidence type="ECO:0000313" key="5">
    <source>
        <dbReference type="EMBL" id="GHD26939.1"/>
    </source>
</evidence>
<dbReference type="Gene3D" id="2.40.30.170">
    <property type="match status" value="1"/>
</dbReference>
<dbReference type="PANTHER" id="PTHR30469">
    <property type="entry name" value="MULTIDRUG RESISTANCE PROTEIN MDTA"/>
    <property type="match status" value="1"/>
</dbReference>
<evidence type="ECO:0000256" key="2">
    <source>
        <dbReference type="SAM" id="MobiDB-lite"/>
    </source>
</evidence>
<dbReference type="PANTHER" id="PTHR30469:SF33">
    <property type="entry name" value="SLR1207 PROTEIN"/>
    <property type="match status" value="1"/>
</dbReference>
<sequence length="442" mass="48984">MGTISSMEKSPEGPAQGVRPGSSMDRVIEPPSRYRRWGIGIAVVFMLVVAAVWTTHQAGRSLTVSGSRIVLSPVESGVFEDTIPVRARVAPLTTVFLDAVQGGRVEEILVEDGASVVAGQPLVRLSNSDLQLSVMSTESRVMEQLNSMRDQELRLEQNRLGHKRTLVDVDYEIRRLTREIERQDQLLAKGLTAKGDYDDLVDQLAYNRALRDVTIESQATDERLMAAQLAFFRENTGVMEQNLRFARDSLKELEIKAPVDGKLSGFDMEVGQNVSRGNRIGQVDHADSFKLVADIDEFYLNRTDIGQVVSFARNGRERALRVSKIYPNVEAGQFEIDMQFVGDAPTDLRRGQTIQAKLTLGDATEALLIPNGSFYQDTGGKWIFVASPDGSTAVKREVKLGRRNTDYIEVLDGLEAGEIVITSPYSGFRDMDLLVLNTQKDA</sequence>
<dbReference type="Pfam" id="PF25967">
    <property type="entry name" value="RND-MFP_C"/>
    <property type="match status" value="1"/>
</dbReference>
<gene>
    <name evidence="5" type="ORF">GCM10007053_04550</name>
</gene>
<comment type="similarity">
    <text evidence="1">Belongs to the membrane fusion protein (MFP) (TC 8.A.1) family.</text>
</comment>
<name>A0A919CHV1_9GAMM</name>
<keyword evidence="3" id="KW-0472">Membrane</keyword>
<keyword evidence="3" id="KW-0812">Transmembrane</keyword>
<reference evidence="5" key="2">
    <citation type="submission" date="2020-09" db="EMBL/GenBank/DDBJ databases">
        <authorList>
            <person name="Sun Q."/>
            <person name="Kim S."/>
        </authorList>
    </citation>
    <scope>NUCLEOTIDE SEQUENCE</scope>
    <source>
        <strain evidence="5">KCTC 23430</strain>
    </source>
</reference>
<protein>
    <submittedName>
        <fullName evidence="5">ABC transporter permease</fullName>
    </submittedName>
</protein>
<evidence type="ECO:0000256" key="3">
    <source>
        <dbReference type="SAM" id="Phobius"/>
    </source>
</evidence>